<dbReference type="KEGG" id="efu:HMPREF0351_13079"/>
<proteinExistence type="predicted"/>
<accession>I3U6R5</accession>
<name>I3U6R5_ENTFD</name>
<dbReference type="AlphaFoldDB" id="I3U6R5"/>
<geneLocation type="plasmid" evidence="2 3">
    <name>3</name>
</geneLocation>
<evidence type="ECO:0000313" key="2">
    <source>
        <dbReference type="EMBL" id="AFK60703.1"/>
    </source>
</evidence>
<dbReference type="EMBL" id="CP003586">
    <property type="protein sequence ID" value="AFK60703.1"/>
    <property type="molecule type" value="Genomic_DNA"/>
</dbReference>
<feature type="region of interest" description="Disordered" evidence="1">
    <location>
        <begin position="26"/>
        <end position="47"/>
    </location>
</feature>
<gene>
    <name evidence="2" type="ORF">HMPREF0351_13079</name>
</gene>
<sequence length="47" mass="5140">MIRRSWSYASTDSFKSFWPFRVGKNGEVSRLGGGTQPTKVTATGEGT</sequence>
<evidence type="ECO:0000256" key="1">
    <source>
        <dbReference type="SAM" id="MobiDB-lite"/>
    </source>
</evidence>
<dbReference type="HOGENOM" id="CLU_3167689_0_0_9"/>
<keyword evidence="2" id="KW-0614">Plasmid</keyword>
<protein>
    <submittedName>
        <fullName evidence="2">Uncharacterized protein</fullName>
    </submittedName>
</protein>
<evidence type="ECO:0000313" key="3">
    <source>
        <dbReference type="Proteomes" id="UP000005269"/>
    </source>
</evidence>
<dbReference type="Proteomes" id="UP000005269">
    <property type="component" value="Plasmid 3"/>
</dbReference>
<keyword evidence="3" id="KW-1185">Reference proteome</keyword>
<reference evidence="2 3" key="1">
    <citation type="journal article" date="2012" name="BMC Microbiol.">
        <title>Complete genome sequence of Enterococcus faecium strain TX16 and comparative genomic analysis of Enterococcus faecium genomes.</title>
        <authorList>
            <person name="Qin X."/>
            <person name="Galloway-Pena J.R."/>
            <person name="Sillanpaa J."/>
            <person name="Hyeob Roh J."/>
            <person name="Nallapareddy S.R."/>
            <person name="Chowdhury S."/>
            <person name="Bourgogne A."/>
            <person name="Choudhury T."/>
            <person name="Munzy D.M."/>
            <person name="Buhay C.J."/>
            <person name="Ding Y."/>
            <person name="Dugan-Rocha S."/>
            <person name="Liu W."/>
            <person name="Kovar C."/>
            <person name="Sodergren E."/>
            <person name="Highlander S."/>
            <person name="Petrosino J.F."/>
            <person name="Worley K.C."/>
            <person name="Gibbs R.A."/>
            <person name="Weinstock G.M."/>
            <person name="Murray B.E."/>
        </authorList>
    </citation>
    <scope>NUCLEOTIDE SEQUENCE [LARGE SCALE GENOMIC DNA]</scope>
    <source>
        <strain evidence="3">ATCC BAA-472 / TX0016 / DO</strain>
        <plasmid evidence="2">3</plasmid>
    </source>
</reference>
<organism evidence="2 3">
    <name type="scientific">Enterococcus faecium (strain ATCC BAA-472 / TX0016 / DO)</name>
    <dbReference type="NCBI Taxonomy" id="333849"/>
    <lineage>
        <taxon>Bacteria</taxon>
        <taxon>Bacillati</taxon>
        <taxon>Bacillota</taxon>
        <taxon>Bacilli</taxon>
        <taxon>Lactobacillales</taxon>
        <taxon>Enterococcaceae</taxon>
        <taxon>Enterococcus</taxon>
    </lineage>
</organism>